<keyword evidence="2" id="KW-0547">Nucleotide-binding</keyword>
<dbReference type="Pfam" id="PF22977">
    <property type="entry name" value="WHD"/>
    <property type="match status" value="1"/>
</dbReference>
<sequence>METTQHENWYWENQNVLRQGIERMEEILECYVQGKPPSVRELEPLPPSSTLAQLCDRFNLSPFERDIILLCVGMEIQPHFYSLCAKAQGNPQKNYLSFGLILSACPHAQWRVLSPQSSLHRWQLIKVAPGISLTQAAIHIDRRILCYLLGEPATDERLTGWLYTIPQETLAHSPLPPSRAAIAEQIAATWSNPSSNAIFPLIQLCGYDSTAKYEIAQDACDRLNFTLIPLSASNLPSSAEELYQLRQHWEREAILSNGVLFIECDGFPDSDRAKETTLVKFIEQFRTPAIVSSEERKTFRHRNAISFDIRALPHTEKRHLWEMHLGEKVGELNGHLEPLIAQFNLDSQTIRGACASMQHPEIDIKTQLWEFCRLQARPRLDDLAQRIESSATWDDLVLPEREKKILRDVSAQVKQRFRVYEEWGFSGKGRRGLGISALFAGVSGTGKTMASEVIAKEFHLDLYRIDLSAVVSKYIGETEKNLRRIFDAAEAGGAVLLFDEADALFGKRTQVKDSHDRHANIEVSYLLQRMEAYQGLAILTTNLKDSLDEAFMRRIRFILNFPFPKANARSEIWRRIFPQQTPTQGLDYRKLGQLSVSGGNIRSIALNAAFLAANAGESVMMKHIKHSAQTEYLKLGRSLTGTEIQGWV</sequence>
<dbReference type="GO" id="GO:0005524">
    <property type="term" value="F:ATP binding"/>
    <property type="evidence" value="ECO:0007669"/>
    <property type="project" value="UniProtKB-KW"/>
</dbReference>
<dbReference type="InterPro" id="IPR027417">
    <property type="entry name" value="P-loop_NTPase"/>
</dbReference>
<gene>
    <name evidence="2" type="ORF">PMH09_15190</name>
</gene>
<dbReference type="CDD" id="cd19481">
    <property type="entry name" value="RecA-like_protease"/>
    <property type="match status" value="1"/>
</dbReference>
<organism evidence="2 3">
    <name type="scientific">Roseofilum casamattae BLCC-M143</name>
    <dbReference type="NCBI Taxonomy" id="3022442"/>
    <lineage>
        <taxon>Bacteria</taxon>
        <taxon>Bacillati</taxon>
        <taxon>Cyanobacteriota</taxon>
        <taxon>Cyanophyceae</taxon>
        <taxon>Desertifilales</taxon>
        <taxon>Desertifilaceae</taxon>
        <taxon>Roseofilum</taxon>
        <taxon>Roseofilum casamattae</taxon>
    </lineage>
</organism>
<accession>A0ABT7BZ99</accession>
<dbReference type="SUPFAM" id="SSF52540">
    <property type="entry name" value="P-loop containing nucleoside triphosphate hydrolases"/>
    <property type="match status" value="1"/>
</dbReference>
<dbReference type="SMART" id="SM00382">
    <property type="entry name" value="AAA"/>
    <property type="match status" value="1"/>
</dbReference>
<dbReference type="Proteomes" id="UP001232992">
    <property type="component" value="Unassembled WGS sequence"/>
</dbReference>
<evidence type="ECO:0000313" key="3">
    <source>
        <dbReference type="Proteomes" id="UP001232992"/>
    </source>
</evidence>
<dbReference type="PANTHER" id="PTHR46411">
    <property type="entry name" value="FAMILY ATPASE, PUTATIVE-RELATED"/>
    <property type="match status" value="1"/>
</dbReference>
<dbReference type="InterPro" id="IPR003959">
    <property type="entry name" value="ATPase_AAA_core"/>
</dbReference>
<dbReference type="EMBL" id="JAQOSQ010000016">
    <property type="protein sequence ID" value="MDJ1184530.1"/>
    <property type="molecule type" value="Genomic_DNA"/>
</dbReference>
<proteinExistence type="predicted"/>
<dbReference type="PANTHER" id="PTHR46411:SF3">
    <property type="entry name" value="AAA+ ATPASE DOMAIN-CONTAINING PROTEIN"/>
    <property type="match status" value="1"/>
</dbReference>
<protein>
    <submittedName>
        <fullName evidence="2">ATP-binding protein</fullName>
    </submittedName>
</protein>
<keyword evidence="2" id="KW-0067">ATP-binding</keyword>
<dbReference type="RefSeq" id="WP_283759186.1">
    <property type="nucleotide sequence ID" value="NZ_JAQOSQ010000016.1"/>
</dbReference>
<name>A0ABT7BZ99_9CYAN</name>
<keyword evidence="3" id="KW-1185">Reference proteome</keyword>
<comment type="caution">
    <text evidence="2">The sequence shown here is derived from an EMBL/GenBank/DDBJ whole genome shotgun (WGS) entry which is preliminary data.</text>
</comment>
<evidence type="ECO:0000313" key="2">
    <source>
        <dbReference type="EMBL" id="MDJ1184530.1"/>
    </source>
</evidence>
<dbReference type="Gene3D" id="3.40.50.300">
    <property type="entry name" value="P-loop containing nucleotide triphosphate hydrolases"/>
    <property type="match status" value="1"/>
</dbReference>
<reference evidence="2 3" key="1">
    <citation type="submission" date="2023-01" db="EMBL/GenBank/DDBJ databases">
        <title>Novel diversity within Roseofilum (Cyanobacteria; Desertifilaceae) from marine benthic mats with descriptions of four novel species.</title>
        <authorList>
            <person name="Wang Y."/>
            <person name="Berthold D.E."/>
            <person name="Hu J."/>
            <person name="Lefler F.W."/>
            <person name="Laughinghouse H.D. IV."/>
        </authorList>
    </citation>
    <scope>NUCLEOTIDE SEQUENCE [LARGE SCALE GENOMIC DNA]</scope>
    <source>
        <strain evidence="2 3">BLCC-M143</strain>
    </source>
</reference>
<dbReference type="InterPro" id="IPR003593">
    <property type="entry name" value="AAA+_ATPase"/>
</dbReference>
<dbReference type="Pfam" id="PF00004">
    <property type="entry name" value="AAA"/>
    <property type="match status" value="1"/>
</dbReference>
<evidence type="ECO:0000259" key="1">
    <source>
        <dbReference type="SMART" id="SM00382"/>
    </source>
</evidence>
<feature type="domain" description="AAA+ ATPase" evidence="1">
    <location>
        <begin position="433"/>
        <end position="565"/>
    </location>
</feature>
<dbReference type="InterPro" id="IPR054472">
    <property type="entry name" value="WHD"/>
</dbReference>